<keyword evidence="6 12" id="KW-0547">Nucleotide-binding</keyword>
<protein>
    <recommendedName>
        <fullName evidence="12">Serine--tRNA ligase</fullName>
        <ecNumber evidence="12">6.1.1.11</ecNumber>
    </recommendedName>
    <alternativeName>
        <fullName evidence="12">Seryl-tRNA synthetase</fullName>
        <shortName evidence="12">SerRS</shortName>
    </alternativeName>
    <alternativeName>
        <fullName evidence="12">Seryl-tRNA(Ser/Sec) synthetase</fullName>
    </alternativeName>
</protein>
<comment type="caution">
    <text evidence="12">Lacks conserved residue(s) required for the propagation of feature annotation.</text>
</comment>
<dbReference type="InterPro" id="IPR042103">
    <property type="entry name" value="SerRS_1_N_sf"/>
</dbReference>
<comment type="subunit">
    <text evidence="12">Homodimer. The tRNA molecule binds across the dimer.</text>
</comment>
<feature type="binding site" evidence="12 14">
    <location>
        <begin position="348"/>
        <end position="351"/>
    </location>
    <ligand>
        <name>ATP</name>
        <dbReference type="ChEBI" id="CHEBI:30616"/>
    </ligand>
</feature>
<evidence type="ECO:0000256" key="2">
    <source>
        <dbReference type="ARBA" id="ARBA00005045"/>
    </source>
</evidence>
<dbReference type="OrthoDB" id="9804647at2"/>
<sequence>MLDIERIRRNPEEIREALRHRGESPERVDRFLELDEAYRAMLQEVERLRAVRNQVSREIAKMPPGPEREARIAEMRALGERLTEAEARLRDLGARREELLLWFPNIPHPSVPVGPDESANRVVRVEGELPEFDFTPLPHWELGPRLGLIDFERGVKLAGSRFYVLWGLGARLERALISWLLDLHTQVHGYTEVYVPFVVKREALVGAGQLPKFEDNLYHDVEDDLWLVPTAEVPLTNLHRDEILEADQLPLYYVAYTPCFRRERMSAGRDVRGIKRGHQFDKVELYKFTTPETSYLELEKMVEDVVDTCRRLGLPTRVVEICTGDLGFAAAKTYDVEVYAAGCGEWLEVSSVSNTEDFQARRANLRYRPRPGARPRYVHTLNGSGLGLPRTVIAIMENYQQRDGSIVVPEVLRPYMGVEVLRGPKGSEGRAEDG</sequence>
<dbReference type="InterPro" id="IPR015866">
    <property type="entry name" value="Ser-tRNA-synth_1_N"/>
</dbReference>
<evidence type="ECO:0000256" key="5">
    <source>
        <dbReference type="ARBA" id="ARBA00022598"/>
    </source>
</evidence>
<keyword evidence="5 12" id="KW-0436">Ligase</keyword>
<dbReference type="Pfam" id="PF02403">
    <property type="entry name" value="Seryl_tRNA_N"/>
    <property type="match status" value="1"/>
</dbReference>
<feature type="binding site" evidence="13">
    <location>
        <position position="261"/>
    </location>
    <ligand>
        <name>L-serine</name>
        <dbReference type="ChEBI" id="CHEBI:33384"/>
    </ligand>
</feature>
<evidence type="ECO:0000256" key="10">
    <source>
        <dbReference type="ARBA" id="ARBA00047929"/>
    </source>
</evidence>
<dbReference type="PIRSF" id="PIRSF001529">
    <property type="entry name" value="Ser-tRNA-synth_IIa"/>
    <property type="match status" value="1"/>
</dbReference>
<feature type="binding site" evidence="13">
    <location>
        <position position="230"/>
    </location>
    <ligand>
        <name>L-serine</name>
        <dbReference type="ChEBI" id="CHEBI:33384"/>
    </ligand>
</feature>
<evidence type="ECO:0000313" key="18">
    <source>
        <dbReference type="Proteomes" id="UP000197025"/>
    </source>
</evidence>
<evidence type="ECO:0000256" key="1">
    <source>
        <dbReference type="ARBA" id="ARBA00004496"/>
    </source>
</evidence>
<dbReference type="Gene3D" id="1.10.287.40">
    <property type="entry name" value="Serine-tRNA synthetase, tRNA binding domain"/>
    <property type="match status" value="1"/>
</dbReference>
<dbReference type="GO" id="GO:0016260">
    <property type="term" value="P:selenocysteine biosynthetic process"/>
    <property type="evidence" value="ECO:0007669"/>
    <property type="project" value="UniProtKB-UniRule"/>
</dbReference>
<organism evidence="17 18">
    <name type="scientific">Thermoflexus hugenholtzii JAD2</name>
    <dbReference type="NCBI Taxonomy" id="877466"/>
    <lineage>
        <taxon>Bacteria</taxon>
        <taxon>Bacillati</taxon>
        <taxon>Chloroflexota</taxon>
        <taxon>Thermoflexia</taxon>
        <taxon>Thermoflexales</taxon>
        <taxon>Thermoflexaceae</taxon>
        <taxon>Thermoflexus</taxon>
    </lineage>
</organism>
<dbReference type="UniPathway" id="UPA00906">
    <property type="reaction ID" value="UER00895"/>
</dbReference>
<comment type="function">
    <text evidence="12">Catalyzes the attachment of serine to tRNA(Ser). Is also able to aminoacylate tRNA(Sec) with serine, to form the misacylated tRNA L-seryl-tRNA(Sec), which will be further converted into selenocysteinyl-tRNA(Sec).</text>
</comment>
<evidence type="ECO:0000256" key="6">
    <source>
        <dbReference type="ARBA" id="ARBA00022741"/>
    </source>
</evidence>
<dbReference type="InterPro" id="IPR010978">
    <property type="entry name" value="tRNA-bd_arm"/>
</dbReference>
<dbReference type="SUPFAM" id="SSF55681">
    <property type="entry name" value="Class II aaRS and biotin synthetases"/>
    <property type="match status" value="1"/>
</dbReference>
<dbReference type="GO" id="GO:0005524">
    <property type="term" value="F:ATP binding"/>
    <property type="evidence" value="ECO:0007669"/>
    <property type="project" value="UniProtKB-UniRule"/>
</dbReference>
<name>A0A212RVD7_9CHLR</name>
<evidence type="ECO:0000259" key="16">
    <source>
        <dbReference type="PROSITE" id="PS50862"/>
    </source>
</evidence>
<comment type="similarity">
    <text evidence="3 12">Belongs to the class-II aminoacyl-tRNA synthetase family. Type-1 seryl-tRNA synthetase subfamily.</text>
</comment>
<comment type="catalytic activity">
    <reaction evidence="11 12">
        <text>tRNA(Ser) + L-serine + ATP = L-seryl-tRNA(Ser) + AMP + diphosphate + H(+)</text>
        <dbReference type="Rhea" id="RHEA:12292"/>
        <dbReference type="Rhea" id="RHEA-COMP:9669"/>
        <dbReference type="Rhea" id="RHEA-COMP:9703"/>
        <dbReference type="ChEBI" id="CHEBI:15378"/>
        <dbReference type="ChEBI" id="CHEBI:30616"/>
        <dbReference type="ChEBI" id="CHEBI:33019"/>
        <dbReference type="ChEBI" id="CHEBI:33384"/>
        <dbReference type="ChEBI" id="CHEBI:78442"/>
        <dbReference type="ChEBI" id="CHEBI:78533"/>
        <dbReference type="ChEBI" id="CHEBI:456215"/>
        <dbReference type="EC" id="6.1.1.11"/>
    </reaction>
</comment>
<dbReference type="PROSITE" id="PS50862">
    <property type="entry name" value="AA_TRNA_LIGASE_II"/>
    <property type="match status" value="1"/>
</dbReference>
<evidence type="ECO:0000256" key="7">
    <source>
        <dbReference type="ARBA" id="ARBA00022840"/>
    </source>
</evidence>
<keyword evidence="8 12" id="KW-0648">Protein biosynthesis</keyword>
<dbReference type="GO" id="GO:0005737">
    <property type="term" value="C:cytoplasm"/>
    <property type="evidence" value="ECO:0007669"/>
    <property type="project" value="UniProtKB-SubCell"/>
</dbReference>
<reference evidence="18" key="1">
    <citation type="submission" date="2017-06" db="EMBL/GenBank/DDBJ databases">
        <authorList>
            <person name="Varghese N."/>
            <person name="Submissions S."/>
        </authorList>
    </citation>
    <scope>NUCLEOTIDE SEQUENCE [LARGE SCALE GENOMIC DNA]</scope>
    <source>
        <strain evidence="18">JAD2</strain>
    </source>
</reference>
<dbReference type="InParanoid" id="A0A212RVD7"/>
<gene>
    <name evidence="12" type="primary">serS</name>
    <name evidence="17" type="ORF">SAMN02746019_00028820</name>
</gene>
<dbReference type="GO" id="GO:0006434">
    <property type="term" value="P:seryl-tRNA aminoacylation"/>
    <property type="evidence" value="ECO:0007669"/>
    <property type="project" value="UniProtKB-UniRule"/>
</dbReference>
<keyword evidence="4 12" id="KW-0963">Cytoplasm</keyword>
<keyword evidence="15" id="KW-0175">Coiled coil</keyword>
<evidence type="ECO:0000256" key="3">
    <source>
        <dbReference type="ARBA" id="ARBA00010728"/>
    </source>
</evidence>
<dbReference type="InterPro" id="IPR006195">
    <property type="entry name" value="aa-tRNA-synth_II"/>
</dbReference>
<evidence type="ECO:0000256" key="12">
    <source>
        <dbReference type="HAMAP-Rule" id="MF_00176"/>
    </source>
</evidence>
<dbReference type="AlphaFoldDB" id="A0A212RVD7"/>
<dbReference type="PANTHER" id="PTHR43697">
    <property type="entry name" value="SERYL-TRNA SYNTHETASE"/>
    <property type="match status" value="1"/>
</dbReference>
<accession>A0A212RVD7</accession>
<keyword evidence="7 12" id="KW-0067">ATP-binding</keyword>
<dbReference type="EC" id="6.1.1.11" evidence="12"/>
<dbReference type="Pfam" id="PF00587">
    <property type="entry name" value="tRNA-synt_2b"/>
    <property type="match status" value="1"/>
</dbReference>
<evidence type="ECO:0000256" key="15">
    <source>
        <dbReference type="SAM" id="Coils"/>
    </source>
</evidence>
<dbReference type="HAMAP" id="MF_00176">
    <property type="entry name" value="Ser_tRNA_synth_type1"/>
    <property type="match status" value="1"/>
</dbReference>
<dbReference type="InterPro" id="IPR045864">
    <property type="entry name" value="aa-tRNA-synth_II/BPL/LPL"/>
</dbReference>
<dbReference type="FunCoup" id="A0A212RVD7">
    <property type="interactions" value="455"/>
</dbReference>
<dbReference type="GO" id="GO:0004828">
    <property type="term" value="F:serine-tRNA ligase activity"/>
    <property type="evidence" value="ECO:0007669"/>
    <property type="project" value="UniProtKB-UniRule"/>
</dbReference>
<comment type="subcellular location">
    <subcellularLocation>
        <location evidence="1 12">Cytoplasm</location>
    </subcellularLocation>
</comment>
<dbReference type="PANTHER" id="PTHR43697:SF1">
    <property type="entry name" value="SERINE--TRNA LIGASE"/>
    <property type="match status" value="1"/>
</dbReference>
<dbReference type="PRINTS" id="PR00981">
    <property type="entry name" value="TRNASYNTHSER"/>
</dbReference>
<dbReference type="SUPFAM" id="SSF46589">
    <property type="entry name" value="tRNA-binding arm"/>
    <property type="match status" value="1"/>
</dbReference>
<dbReference type="InterPro" id="IPR033729">
    <property type="entry name" value="SerRS_core"/>
</dbReference>
<dbReference type="RefSeq" id="WP_088572553.1">
    <property type="nucleotide sequence ID" value="NZ_FYEK01000078.1"/>
</dbReference>
<feature type="binding site" evidence="12 13">
    <location>
        <position position="284"/>
    </location>
    <ligand>
        <name>L-serine</name>
        <dbReference type="ChEBI" id="CHEBI:33384"/>
    </ligand>
</feature>
<dbReference type="InterPro" id="IPR002314">
    <property type="entry name" value="aa-tRNA-synt_IIb"/>
</dbReference>
<feature type="binding site" evidence="12">
    <location>
        <begin position="230"/>
        <end position="232"/>
    </location>
    <ligand>
        <name>L-serine</name>
        <dbReference type="ChEBI" id="CHEBI:33384"/>
    </ligand>
</feature>
<dbReference type="EMBL" id="FYEK01000078">
    <property type="protein sequence ID" value="SNB76514.1"/>
    <property type="molecule type" value="Genomic_DNA"/>
</dbReference>
<evidence type="ECO:0000256" key="11">
    <source>
        <dbReference type="ARBA" id="ARBA00048823"/>
    </source>
</evidence>
<keyword evidence="18" id="KW-1185">Reference proteome</keyword>
<dbReference type="InterPro" id="IPR002317">
    <property type="entry name" value="Ser-tRNA-ligase_type_1"/>
</dbReference>
<feature type="binding site" evidence="12">
    <location>
        <position position="384"/>
    </location>
    <ligand>
        <name>L-serine</name>
        <dbReference type="ChEBI" id="CHEBI:33384"/>
    </ligand>
</feature>
<comment type="domain">
    <text evidence="12">Consists of two distinct domains, a catalytic core and a N-terminal extension that is involved in tRNA binding.</text>
</comment>
<feature type="binding site" evidence="12 14">
    <location>
        <begin position="261"/>
        <end position="263"/>
    </location>
    <ligand>
        <name>ATP</name>
        <dbReference type="ChEBI" id="CHEBI:30616"/>
    </ligand>
</feature>
<dbReference type="Proteomes" id="UP000197025">
    <property type="component" value="Unassembled WGS sequence"/>
</dbReference>
<evidence type="ECO:0000256" key="9">
    <source>
        <dbReference type="ARBA" id="ARBA00023146"/>
    </source>
</evidence>
<evidence type="ECO:0000256" key="14">
    <source>
        <dbReference type="PIRSR" id="PIRSR001529-2"/>
    </source>
</evidence>
<dbReference type="NCBIfam" id="TIGR00414">
    <property type="entry name" value="serS"/>
    <property type="match status" value="1"/>
</dbReference>
<evidence type="ECO:0000256" key="4">
    <source>
        <dbReference type="ARBA" id="ARBA00022490"/>
    </source>
</evidence>
<evidence type="ECO:0000313" key="17">
    <source>
        <dbReference type="EMBL" id="SNB76514.1"/>
    </source>
</evidence>
<evidence type="ECO:0000256" key="8">
    <source>
        <dbReference type="ARBA" id="ARBA00022917"/>
    </source>
</evidence>
<keyword evidence="9 12" id="KW-0030">Aminoacyl-tRNA synthetase</keyword>
<dbReference type="CDD" id="cd00770">
    <property type="entry name" value="SerRS_core"/>
    <property type="match status" value="1"/>
</dbReference>
<feature type="binding site" evidence="13">
    <location>
        <position position="382"/>
    </location>
    <ligand>
        <name>L-serine</name>
        <dbReference type="ChEBI" id="CHEBI:33384"/>
    </ligand>
</feature>
<feature type="coiled-coil region" evidence="15">
    <location>
        <begin position="38"/>
        <end position="95"/>
    </location>
</feature>
<dbReference type="Gene3D" id="3.30.930.10">
    <property type="entry name" value="Bira Bifunctional Protein, Domain 2"/>
    <property type="match status" value="1"/>
</dbReference>
<comment type="catalytic activity">
    <reaction evidence="10 12">
        <text>tRNA(Sec) + L-serine + ATP = L-seryl-tRNA(Sec) + AMP + diphosphate + H(+)</text>
        <dbReference type="Rhea" id="RHEA:42580"/>
        <dbReference type="Rhea" id="RHEA-COMP:9742"/>
        <dbReference type="Rhea" id="RHEA-COMP:10128"/>
        <dbReference type="ChEBI" id="CHEBI:15378"/>
        <dbReference type="ChEBI" id="CHEBI:30616"/>
        <dbReference type="ChEBI" id="CHEBI:33019"/>
        <dbReference type="ChEBI" id="CHEBI:33384"/>
        <dbReference type="ChEBI" id="CHEBI:78442"/>
        <dbReference type="ChEBI" id="CHEBI:78533"/>
        <dbReference type="ChEBI" id="CHEBI:456215"/>
        <dbReference type="EC" id="6.1.1.11"/>
    </reaction>
</comment>
<feature type="domain" description="Aminoacyl-transfer RNA synthetases class-II family profile" evidence="16">
    <location>
        <begin position="138"/>
        <end position="409"/>
    </location>
</feature>
<comment type="pathway">
    <text evidence="2 12">Aminoacyl-tRNA biosynthesis; selenocysteinyl-tRNA(Sec) biosynthesis; L-seryl-tRNA(Sec) from L-serine and tRNA(Sec): step 1/1.</text>
</comment>
<proteinExistence type="inferred from homology"/>
<evidence type="ECO:0000256" key="13">
    <source>
        <dbReference type="PIRSR" id="PIRSR001529-1"/>
    </source>
</evidence>